<dbReference type="PANTHER" id="PTHR11365">
    <property type="entry name" value="5-OXOPROLINASE RELATED"/>
    <property type="match status" value="1"/>
</dbReference>
<dbReference type="EMBL" id="VBAO01000386">
    <property type="protein sequence ID" value="TMI78300.1"/>
    <property type="molecule type" value="Genomic_DNA"/>
</dbReference>
<gene>
    <name evidence="3" type="ORF">E6H04_12715</name>
</gene>
<name>A0A537J422_9BACT</name>
<feature type="domain" description="Hydantoinase B/oxoprolinase" evidence="2">
    <location>
        <begin position="9"/>
        <end position="532"/>
    </location>
</feature>
<dbReference type="PANTHER" id="PTHR11365:SF23">
    <property type="entry name" value="HYPOTHETICAL 5-OXOPROLINASE (EUROFUNG)-RELATED"/>
    <property type="match status" value="1"/>
</dbReference>
<evidence type="ECO:0000256" key="1">
    <source>
        <dbReference type="SAM" id="MobiDB-lite"/>
    </source>
</evidence>
<evidence type="ECO:0000313" key="4">
    <source>
        <dbReference type="Proteomes" id="UP000320048"/>
    </source>
</evidence>
<feature type="compositionally biased region" description="Basic residues" evidence="1">
    <location>
        <begin position="553"/>
        <end position="571"/>
    </location>
</feature>
<feature type="compositionally biased region" description="Basic and acidic residues" evidence="1">
    <location>
        <begin position="532"/>
        <end position="543"/>
    </location>
</feature>
<reference evidence="3 4" key="1">
    <citation type="journal article" date="2019" name="Nat. Microbiol.">
        <title>Mediterranean grassland soil C-N compound turnover is dependent on rainfall and depth, and is mediated by genomically divergent microorganisms.</title>
        <authorList>
            <person name="Diamond S."/>
            <person name="Andeer P.F."/>
            <person name="Li Z."/>
            <person name="Crits-Christoph A."/>
            <person name="Burstein D."/>
            <person name="Anantharaman K."/>
            <person name="Lane K.R."/>
            <person name="Thomas B.C."/>
            <person name="Pan C."/>
            <person name="Northen T.R."/>
            <person name="Banfield J.F."/>
        </authorList>
    </citation>
    <scope>NUCLEOTIDE SEQUENCE [LARGE SCALE GENOMIC DNA]</scope>
    <source>
        <strain evidence="3">NP_7</strain>
    </source>
</reference>
<dbReference type="AlphaFoldDB" id="A0A537J422"/>
<dbReference type="GO" id="GO:0005829">
    <property type="term" value="C:cytosol"/>
    <property type="evidence" value="ECO:0007669"/>
    <property type="project" value="TreeGrafter"/>
</dbReference>
<dbReference type="Pfam" id="PF02538">
    <property type="entry name" value="Hydantoinase_B"/>
    <property type="match status" value="1"/>
</dbReference>
<sequence length="582" mass="63180">MNSRTLTIDRITVSVLQHRFVAIVAEMGEAMLRTAYSQILNSSRDFSTALCDGQGRLVAQAEHVPIHVGNLPWAVRSVAQAFEGRIVPGDLYLLNDPYHGGNHLPDLTVLLPVFAAGRLVFWSLNRAHQSDIGGSTHGAYNPGATEIWQEGIRIPPLKLYDAGEVRDDVMQMIATNVRHSRDFLGDLRASIGSARLGERRLLRMVDEYGAETVAAAVEEILDSAERRTRACIRTWRDGVYRGEAVLDDDGHGATDIPIRATVKKSGDHLRVDLTESAPQVTGFVNSSYPNTMSAVFMAIAYLIDPDIPKNDGTFRPVAVRARQGTIVWPLPPAPVTLATNHCGQEIAEAVIKALAGACPDRALAGWSRRFRIALRGVDPQTGRPFIWHMFHARGGGGASAAGDGWPTVGEGQAAGGIKFGSVEVTEARFPLFLRTHEFRPGSGGAGTFRGGVGSVLEMRVEIDQSAVANTAGDGIRHAPYGLLRGQDGLPHRYRLISRSGTRWLRTKEVGIPVRPGDVFFIESSGGGGYGDPGKRDPRAHAADLRNGFVTARRGARRPRRPARATRPRRPRTTGGGRVPDRH</sequence>
<feature type="region of interest" description="Disordered" evidence="1">
    <location>
        <begin position="524"/>
        <end position="582"/>
    </location>
</feature>
<evidence type="ECO:0000313" key="3">
    <source>
        <dbReference type="EMBL" id="TMI78300.1"/>
    </source>
</evidence>
<dbReference type="GO" id="GO:0017168">
    <property type="term" value="F:5-oxoprolinase (ATP-hydrolyzing) activity"/>
    <property type="evidence" value="ECO:0007669"/>
    <property type="project" value="TreeGrafter"/>
</dbReference>
<protein>
    <submittedName>
        <fullName evidence="3">Hydantoinase B/oxoprolinase family protein</fullName>
    </submittedName>
</protein>
<feature type="compositionally biased region" description="Gly residues" evidence="1">
    <location>
        <begin position="573"/>
        <end position="582"/>
    </location>
</feature>
<dbReference type="GO" id="GO:0006749">
    <property type="term" value="P:glutathione metabolic process"/>
    <property type="evidence" value="ECO:0007669"/>
    <property type="project" value="TreeGrafter"/>
</dbReference>
<dbReference type="InterPro" id="IPR003692">
    <property type="entry name" value="Hydantoinase_B"/>
</dbReference>
<evidence type="ECO:0000259" key="2">
    <source>
        <dbReference type="Pfam" id="PF02538"/>
    </source>
</evidence>
<organism evidence="3 4">
    <name type="scientific">Candidatus Segetimicrobium genomatis</name>
    <dbReference type="NCBI Taxonomy" id="2569760"/>
    <lineage>
        <taxon>Bacteria</taxon>
        <taxon>Bacillati</taxon>
        <taxon>Candidatus Sysuimicrobiota</taxon>
        <taxon>Candidatus Sysuimicrobiia</taxon>
        <taxon>Candidatus Sysuimicrobiales</taxon>
        <taxon>Candidatus Segetimicrobiaceae</taxon>
        <taxon>Candidatus Segetimicrobium</taxon>
    </lineage>
</organism>
<comment type="caution">
    <text evidence="3">The sequence shown here is derived from an EMBL/GenBank/DDBJ whole genome shotgun (WGS) entry which is preliminary data.</text>
</comment>
<accession>A0A537J422</accession>
<dbReference type="InterPro" id="IPR045079">
    <property type="entry name" value="Oxoprolinase-like"/>
</dbReference>
<proteinExistence type="predicted"/>
<dbReference type="Proteomes" id="UP000320048">
    <property type="component" value="Unassembled WGS sequence"/>
</dbReference>